<evidence type="ECO:0000256" key="1">
    <source>
        <dbReference type="SAM" id="SignalP"/>
    </source>
</evidence>
<accession>F3ZP78</accession>
<reference evidence="3 4" key="1">
    <citation type="journal article" date="2011" name="Stand. Genomic Sci.">
        <title>Non-contiguous finished genome sequence of Bacteroides coprosuis type strain (PC139).</title>
        <authorList>
            <person name="Land M."/>
            <person name="Held B."/>
            <person name="Gronow S."/>
            <person name="Abt B."/>
            <person name="Lucas S."/>
            <person name="Del Rio T.G."/>
            <person name="Nolan M."/>
            <person name="Tice H."/>
            <person name="Cheng J.F."/>
            <person name="Pitluck S."/>
            <person name="Liolios K."/>
            <person name="Pagani I."/>
            <person name="Ivanova N."/>
            <person name="Mavromatis K."/>
            <person name="Mikhailova N."/>
            <person name="Pati A."/>
            <person name="Tapia R."/>
            <person name="Han C."/>
            <person name="Goodwin L."/>
            <person name="Chen A."/>
            <person name="Palaniappan K."/>
            <person name="Hauser L."/>
            <person name="Brambilla E.M."/>
            <person name="Rohde M."/>
            <person name="Goker M."/>
            <person name="Detter J.C."/>
            <person name="Woyke T."/>
            <person name="Bristow J."/>
            <person name="Eisen J.A."/>
            <person name="Markowitz V."/>
            <person name="Hugenholtz P."/>
            <person name="Kyrpides N.C."/>
            <person name="Klenk H.P."/>
            <person name="Lapidus A."/>
        </authorList>
    </citation>
    <scope>NUCLEOTIDE SEQUENCE [LARGE SCALE GENOMIC DNA]</scope>
    <source>
        <strain evidence="3 4">DSM 18011</strain>
    </source>
</reference>
<sequence>MKLFRTLLCLSFVLIVSACIKSEEPNAEADITACTIREPDILKTALVNNDEIGKYSVMIMVHKHADITKITPEFTLTPGATIEPASGITQDFTNPITYTVTSEDKNWNKNYIISVIKTDLPTKYSFETLSSDDGKGKYHTFIEVFKGQEVLRWASGNSGYSLTGMPKTPEDFPTVQVAQGYTNNCAKLTTRDTGFFGSINKMPIAAGNLFLGQFNVLEAVGKPLEATKFGLPFNQKPLQLKGWYQYTPGETYKDDGKPVAGKIDEADIYGVFYETDDNLETLDGSNSLDYIHVPNIIAIAREDLPATTKNMWTEFNFDFKYIEGRTIDPQKLKEGKYKIAIVFTSSKNGAHFSGAVGSTLYVDEVELIAEEY</sequence>
<feature type="domain" description="Putative carbohydrate metabolism" evidence="2">
    <location>
        <begin position="126"/>
        <end position="368"/>
    </location>
</feature>
<proteinExistence type="predicted"/>
<dbReference type="EMBL" id="CM001167">
    <property type="protein sequence ID" value="EGJ70305.1"/>
    <property type="molecule type" value="Genomic_DNA"/>
</dbReference>
<evidence type="ECO:0000259" key="2">
    <source>
        <dbReference type="Pfam" id="PF13201"/>
    </source>
</evidence>
<feature type="signal peptide" evidence="1">
    <location>
        <begin position="1"/>
        <end position="18"/>
    </location>
</feature>
<dbReference type="Pfam" id="PF13201">
    <property type="entry name" value="PCMD"/>
    <property type="match status" value="1"/>
</dbReference>
<dbReference type="Gene3D" id="2.60.120.890">
    <property type="entry name" value="BT2081, beta-jelly-roll domain"/>
    <property type="match status" value="1"/>
</dbReference>
<dbReference type="InterPro" id="IPR025112">
    <property type="entry name" value="PCMD"/>
</dbReference>
<keyword evidence="4" id="KW-1185">Reference proteome</keyword>
<dbReference type="STRING" id="679937.Bcop_0086"/>
<dbReference type="Gene3D" id="2.60.40.2340">
    <property type="match status" value="1"/>
</dbReference>
<dbReference type="Proteomes" id="UP000018439">
    <property type="component" value="Chromosome"/>
</dbReference>
<dbReference type="PROSITE" id="PS51257">
    <property type="entry name" value="PROKAR_LIPOPROTEIN"/>
    <property type="match status" value="1"/>
</dbReference>
<evidence type="ECO:0000313" key="4">
    <source>
        <dbReference type="Proteomes" id="UP000018439"/>
    </source>
</evidence>
<keyword evidence="1" id="KW-0732">Signal</keyword>
<organism evidence="3 4">
    <name type="scientific">Bacteroides coprosuis DSM 18011</name>
    <dbReference type="NCBI Taxonomy" id="679937"/>
    <lineage>
        <taxon>Bacteria</taxon>
        <taxon>Pseudomonadati</taxon>
        <taxon>Bacteroidota</taxon>
        <taxon>Bacteroidia</taxon>
        <taxon>Bacteroidales</taxon>
        <taxon>Bacteroidaceae</taxon>
        <taxon>Bacteroides</taxon>
    </lineage>
</organism>
<dbReference type="OrthoDB" id="713122at2"/>
<dbReference type="AlphaFoldDB" id="F3ZP78"/>
<dbReference type="InterPro" id="IPR038653">
    <property type="entry name" value="Put_CMD_sf"/>
</dbReference>
<evidence type="ECO:0000313" key="3">
    <source>
        <dbReference type="EMBL" id="EGJ70305.1"/>
    </source>
</evidence>
<feature type="chain" id="PRO_5003303878" description="Putative carbohydrate metabolism domain-containing protein" evidence="1">
    <location>
        <begin position="19"/>
        <end position="372"/>
    </location>
</feature>
<protein>
    <recommendedName>
        <fullName evidence="2">Putative carbohydrate metabolism domain-containing protein</fullName>
    </recommendedName>
</protein>
<name>F3ZP78_9BACE</name>
<dbReference type="HOGENOM" id="CLU_058034_0_0_10"/>
<dbReference type="eggNOG" id="COG1520">
    <property type="taxonomic scope" value="Bacteria"/>
</dbReference>
<gene>
    <name evidence="3" type="ORF">Bcop_0086</name>
</gene>